<evidence type="ECO:0000313" key="1">
    <source>
        <dbReference type="EMBL" id="TQN69170.1"/>
    </source>
</evidence>
<name>A0A5Q4BQ79_9PEZI</name>
<dbReference type="OrthoDB" id="4886853at2759"/>
<reference evidence="1 2" key="1">
    <citation type="journal article" date="2019" name="Sci. Rep.">
        <title>Colletotrichum shisoi sp. nov., an anthracnose pathogen of Perilla frutescens in Japan: molecular phylogenetic, morphological and genomic evidence.</title>
        <authorList>
            <person name="Gan P."/>
            <person name="Tsushima A."/>
            <person name="Hiroyama R."/>
            <person name="Narusaka M."/>
            <person name="Takano Y."/>
            <person name="Narusaka Y."/>
            <person name="Kawaradani M."/>
            <person name="Damm U."/>
            <person name="Shirasu K."/>
        </authorList>
    </citation>
    <scope>NUCLEOTIDE SEQUENCE [LARGE SCALE GENOMIC DNA]</scope>
    <source>
        <strain evidence="1 2">PG-2018a</strain>
    </source>
</reference>
<sequence length="134" mass="14634">MSSSKESLGQWVEKWNDLVFFQPDDQLSAKTVEDTLDPAATVRINHDVHDCNSLTGGIKWVRGAMETTLDSNQEIVAWNAPDGLGGSVAHFTTFTSKDKTSGQVARKKILVATIVKGIDGKGKVSELIEVEIEF</sequence>
<dbReference type="EMBL" id="PUHP01000561">
    <property type="protein sequence ID" value="TQN69170.1"/>
    <property type="molecule type" value="Genomic_DNA"/>
</dbReference>
<protein>
    <recommendedName>
        <fullName evidence="3">SnoaL-like domain-containing protein</fullName>
    </recommendedName>
</protein>
<keyword evidence="2" id="KW-1185">Reference proteome</keyword>
<accession>A0A5Q4BQ79</accession>
<comment type="caution">
    <text evidence="1">The sequence shown here is derived from an EMBL/GenBank/DDBJ whole genome shotgun (WGS) entry which is preliminary data.</text>
</comment>
<evidence type="ECO:0000313" key="2">
    <source>
        <dbReference type="Proteomes" id="UP000326340"/>
    </source>
</evidence>
<evidence type="ECO:0008006" key="3">
    <source>
        <dbReference type="Google" id="ProtNLM"/>
    </source>
</evidence>
<organism evidence="1 2">
    <name type="scientific">Colletotrichum shisoi</name>
    <dbReference type="NCBI Taxonomy" id="2078593"/>
    <lineage>
        <taxon>Eukaryota</taxon>
        <taxon>Fungi</taxon>
        <taxon>Dikarya</taxon>
        <taxon>Ascomycota</taxon>
        <taxon>Pezizomycotina</taxon>
        <taxon>Sordariomycetes</taxon>
        <taxon>Hypocreomycetidae</taxon>
        <taxon>Glomerellales</taxon>
        <taxon>Glomerellaceae</taxon>
        <taxon>Colletotrichum</taxon>
        <taxon>Colletotrichum destructivum species complex</taxon>
    </lineage>
</organism>
<dbReference type="Proteomes" id="UP000326340">
    <property type="component" value="Unassembled WGS sequence"/>
</dbReference>
<dbReference type="AlphaFoldDB" id="A0A5Q4BQ79"/>
<gene>
    <name evidence="1" type="ORF">CSHISOI_06305</name>
</gene>
<proteinExistence type="predicted"/>